<dbReference type="FunFam" id="3.40.50.720:FF:000544">
    <property type="entry name" value="YMR315W-like protein"/>
    <property type="match status" value="1"/>
</dbReference>
<evidence type="ECO:0000259" key="1">
    <source>
        <dbReference type="Pfam" id="PF01408"/>
    </source>
</evidence>
<dbReference type="STRING" id="4955.A0A1G4M8Q7"/>
<accession>A0A1G4M8Q7</accession>
<protein>
    <submittedName>
        <fullName evidence="3">LAFE_0B12596g1_1</fullName>
    </submittedName>
</protein>
<dbReference type="OrthoDB" id="64915at2759"/>
<dbReference type="InterPro" id="IPR000683">
    <property type="entry name" value="Gfo/Idh/MocA-like_OxRdtase_N"/>
</dbReference>
<evidence type="ECO:0000259" key="2">
    <source>
        <dbReference type="Pfam" id="PF02894"/>
    </source>
</evidence>
<feature type="domain" description="Gfo/Idh/MocA-like oxidoreductase N-terminal" evidence="1">
    <location>
        <begin position="5"/>
        <end position="126"/>
    </location>
</feature>
<dbReference type="Gene3D" id="3.30.360.10">
    <property type="entry name" value="Dihydrodipicolinate Reductase, domain 2"/>
    <property type="match status" value="1"/>
</dbReference>
<gene>
    <name evidence="3" type="ORF">LAFE_0B12596G</name>
</gene>
<dbReference type="GO" id="GO:0005737">
    <property type="term" value="C:cytoplasm"/>
    <property type="evidence" value="ECO:0007669"/>
    <property type="project" value="TreeGrafter"/>
</dbReference>
<proteinExistence type="predicted"/>
<dbReference type="OMA" id="KPICFEK"/>
<dbReference type="Proteomes" id="UP000190831">
    <property type="component" value="Chromosome B"/>
</dbReference>
<evidence type="ECO:0000313" key="4">
    <source>
        <dbReference type="Proteomes" id="UP000190831"/>
    </source>
</evidence>
<dbReference type="PANTHER" id="PTHR42840">
    <property type="entry name" value="NAD(P)-BINDING ROSSMANN-FOLD SUPERFAMILY PROTEIN-RELATED"/>
    <property type="match status" value="1"/>
</dbReference>
<dbReference type="InterPro" id="IPR004104">
    <property type="entry name" value="Gfo/Idh/MocA-like_OxRdtase_C"/>
</dbReference>
<dbReference type="SUPFAM" id="SSF51735">
    <property type="entry name" value="NAD(P)-binding Rossmann-fold domains"/>
    <property type="match status" value="1"/>
</dbReference>
<dbReference type="PANTHER" id="PTHR42840:SF5">
    <property type="entry name" value="NAD(P)-BINDING ROSSMANN-FOLD SUPERFAMILY PROTEIN"/>
    <property type="match status" value="1"/>
</dbReference>
<organism evidence="3 4">
    <name type="scientific">Lachancea fermentati</name>
    <name type="common">Zygosaccharomyces fermentati</name>
    <dbReference type="NCBI Taxonomy" id="4955"/>
    <lineage>
        <taxon>Eukaryota</taxon>
        <taxon>Fungi</taxon>
        <taxon>Dikarya</taxon>
        <taxon>Ascomycota</taxon>
        <taxon>Saccharomycotina</taxon>
        <taxon>Saccharomycetes</taxon>
        <taxon>Saccharomycetales</taxon>
        <taxon>Saccharomycetaceae</taxon>
        <taxon>Lachancea</taxon>
    </lineage>
</organism>
<name>A0A1G4M8Q7_LACFM</name>
<dbReference type="GO" id="GO:0006740">
    <property type="term" value="P:NADPH regeneration"/>
    <property type="evidence" value="ECO:0007669"/>
    <property type="project" value="TreeGrafter"/>
</dbReference>
<dbReference type="SUPFAM" id="SSF55347">
    <property type="entry name" value="Glyceraldehyde-3-phosphate dehydrogenase-like, C-terminal domain"/>
    <property type="match status" value="1"/>
</dbReference>
<feature type="domain" description="Gfo/Idh/MocA-like oxidoreductase C-terminal" evidence="2">
    <location>
        <begin position="145"/>
        <end position="344"/>
    </location>
</feature>
<dbReference type="GO" id="GO:0016491">
    <property type="term" value="F:oxidoreductase activity"/>
    <property type="evidence" value="ECO:0007669"/>
    <property type="project" value="TreeGrafter"/>
</dbReference>
<dbReference type="InterPro" id="IPR036291">
    <property type="entry name" value="NAD(P)-bd_dom_sf"/>
</dbReference>
<dbReference type="AlphaFoldDB" id="A0A1G4M8Q7"/>
<sequence length="350" mass="38365">MSEVLNVGIVGTGIFAKERHLPSYQELSEKFKVVAAFNRTKSKAEEFAKLAGIANDKVYDNLDEILNDESVSYIDALLPVQFNADIVQKCIAAGKPIIMEKPIAATMEQARQIVKLSDSTELPVGVAENWLYLSCTDVVKSHLTEIGPIEAFTYNSTGPFVLHNKYLSTTWRQHPEHIGGFLSDGGVHQLALLTDILGEIESVSALTKQVRKQSGTDDIVFSTLKLRDSSVIGTFTYGSAFGSCEKSVFLKIYGLNGSILLNVSNKKNPYVEVIVGGSAEADAKTSRFEISQEDSFGVNSEFLNFREAVLNKEKHLLKSTPRKAFHHLACVAAFLKSSSENGNNVPVEQP</sequence>
<evidence type="ECO:0000313" key="3">
    <source>
        <dbReference type="EMBL" id="SCW00243.1"/>
    </source>
</evidence>
<dbReference type="Gene3D" id="3.40.50.720">
    <property type="entry name" value="NAD(P)-binding Rossmann-like Domain"/>
    <property type="match status" value="1"/>
</dbReference>
<reference evidence="4" key="1">
    <citation type="submission" date="2016-03" db="EMBL/GenBank/DDBJ databases">
        <authorList>
            <person name="Devillers H."/>
        </authorList>
    </citation>
    <scope>NUCLEOTIDE SEQUENCE [LARGE SCALE GENOMIC DNA]</scope>
</reference>
<dbReference type="Pfam" id="PF02894">
    <property type="entry name" value="GFO_IDH_MocA_C"/>
    <property type="match status" value="1"/>
</dbReference>
<dbReference type="Pfam" id="PF01408">
    <property type="entry name" value="GFO_IDH_MocA"/>
    <property type="match status" value="1"/>
</dbReference>
<dbReference type="EMBL" id="LT598489">
    <property type="protein sequence ID" value="SCW00243.1"/>
    <property type="molecule type" value="Genomic_DNA"/>
</dbReference>
<keyword evidence="4" id="KW-1185">Reference proteome</keyword>
<dbReference type="GO" id="GO:0000166">
    <property type="term" value="F:nucleotide binding"/>
    <property type="evidence" value="ECO:0007669"/>
    <property type="project" value="InterPro"/>
</dbReference>